<evidence type="ECO:0000256" key="1">
    <source>
        <dbReference type="SAM" id="MobiDB-lite"/>
    </source>
</evidence>
<sequence>MSSSKRKFHWGIMRSTGIKRYIDPIFGCKIWRTNRKCRIPIDLYPCKVEERLTLKKVGDQMIRVIQRRRIDKEGNVSRFQEYHTSDEEEEELSEHPPYNKYGFVDHPQLQRKDQRNKFAPYPLPPQEGNMNGTDILEITRKQLKTGKHGHENQKSTKRSQRFKAEARNVKPSVKMVKSWSTKVNKTQKHSIFTLQVSQKPLTSYWALKTLMGLKNPKILYPDPSP</sequence>
<evidence type="ECO:0000313" key="2">
    <source>
        <dbReference type="EMBL" id="GJT17641.1"/>
    </source>
</evidence>
<name>A0ABQ5BUU3_9ASTR</name>
<comment type="caution">
    <text evidence="2">The sequence shown here is derived from an EMBL/GenBank/DDBJ whole genome shotgun (WGS) entry which is preliminary data.</text>
</comment>
<dbReference type="Proteomes" id="UP001151760">
    <property type="component" value="Unassembled WGS sequence"/>
</dbReference>
<protein>
    <submittedName>
        <fullName evidence="2">Uncharacterized protein</fullName>
    </submittedName>
</protein>
<feature type="region of interest" description="Disordered" evidence="1">
    <location>
        <begin position="144"/>
        <end position="170"/>
    </location>
</feature>
<dbReference type="EMBL" id="BQNB010013575">
    <property type="protein sequence ID" value="GJT17641.1"/>
    <property type="molecule type" value="Genomic_DNA"/>
</dbReference>
<evidence type="ECO:0000313" key="3">
    <source>
        <dbReference type="Proteomes" id="UP001151760"/>
    </source>
</evidence>
<feature type="region of interest" description="Disordered" evidence="1">
    <location>
        <begin position="78"/>
        <end position="102"/>
    </location>
</feature>
<reference evidence="2" key="1">
    <citation type="journal article" date="2022" name="Int. J. Mol. Sci.">
        <title>Draft Genome of Tanacetum Coccineum: Genomic Comparison of Closely Related Tanacetum-Family Plants.</title>
        <authorList>
            <person name="Yamashiro T."/>
            <person name="Shiraishi A."/>
            <person name="Nakayama K."/>
            <person name="Satake H."/>
        </authorList>
    </citation>
    <scope>NUCLEOTIDE SEQUENCE</scope>
</reference>
<proteinExistence type="predicted"/>
<organism evidence="2 3">
    <name type="scientific">Tanacetum coccineum</name>
    <dbReference type="NCBI Taxonomy" id="301880"/>
    <lineage>
        <taxon>Eukaryota</taxon>
        <taxon>Viridiplantae</taxon>
        <taxon>Streptophyta</taxon>
        <taxon>Embryophyta</taxon>
        <taxon>Tracheophyta</taxon>
        <taxon>Spermatophyta</taxon>
        <taxon>Magnoliopsida</taxon>
        <taxon>eudicotyledons</taxon>
        <taxon>Gunneridae</taxon>
        <taxon>Pentapetalae</taxon>
        <taxon>asterids</taxon>
        <taxon>campanulids</taxon>
        <taxon>Asterales</taxon>
        <taxon>Asteraceae</taxon>
        <taxon>Asteroideae</taxon>
        <taxon>Anthemideae</taxon>
        <taxon>Anthemidinae</taxon>
        <taxon>Tanacetum</taxon>
    </lineage>
</organism>
<keyword evidence="3" id="KW-1185">Reference proteome</keyword>
<gene>
    <name evidence="2" type="ORF">Tco_0876347</name>
</gene>
<accession>A0ABQ5BUU3</accession>
<reference evidence="2" key="2">
    <citation type="submission" date="2022-01" db="EMBL/GenBank/DDBJ databases">
        <authorList>
            <person name="Yamashiro T."/>
            <person name="Shiraishi A."/>
            <person name="Satake H."/>
            <person name="Nakayama K."/>
        </authorList>
    </citation>
    <scope>NUCLEOTIDE SEQUENCE</scope>
</reference>